<evidence type="ECO:0000313" key="2">
    <source>
        <dbReference type="EMBL" id="KAF2727225.1"/>
    </source>
</evidence>
<dbReference type="AlphaFoldDB" id="A0A9P4QK84"/>
<sequence length="106" mass="12358">MKDSDQWKLEVQDKHHNHPRSINPSAHNVYRRRTSVQKDMIESMTHAGVRPMQILAAIQKEDQDTLVSATDIRSERKTIREKHLNGRSPIETLLDDLSTEDWIFAI</sequence>
<dbReference type="EMBL" id="ML996346">
    <property type="protein sequence ID" value="KAF2727225.1"/>
    <property type="molecule type" value="Genomic_DNA"/>
</dbReference>
<dbReference type="Proteomes" id="UP000799444">
    <property type="component" value="Unassembled WGS sequence"/>
</dbReference>
<proteinExistence type="predicted"/>
<name>A0A9P4QK84_9PLEO</name>
<dbReference type="OrthoDB" id="3746471at2759"/>
<reference evidence="2" key="1">
    <citation type="journal article" date="2020" name="Stud. Mycol.">
        <title>101 Dothideomycetes genomes: a test case for predicting lifestyles and emergence of pathogens.</title>
        <authorList>
            <person name="Haridas S."/>
            <person name="Albert R."/>
            <person name="Binder M."/>
            <person name="Bloem J."/>
            <person name="Labutti K."/>
            <person name="Salamov A."/>
            <person name="Andreopoulos B."/>
            <person name="Baker S."/>
            <person name="Barry K."/>
            <person name="Bills G."/>
            <person name="Bluhm B."/>
            <person name="Cannon C."/>
            <person name="Castanera R."/>
            <person name="Culley D."/>
            <person name="Daum C."/>
            <person name="Ezra D."/>
            <person name="Gonzalez J."/>
            <person name="Henrissat B."/>
            <person name="Kuo A."/>
            <person name="Liang C."/>
            <person name="Lipzen A."/>
            <person name="Lutzoni F."/>
            <person name="Magnuson J."/>
            <person name="Mondo S."/>
            <person name="Nolan M."/>
            <person name="Ohm R."/>
            <person name="Pangilinan J."/>
            <person name="Park H.-J."/>
            <person name="Ramirez L."/>
            <person name="Alfaro M."/>
            <person name="Sun H."/>
            <person name="Tritt A."/>
            <person name="Yoshinaga Y."/>
            <person name="Zwiers L.-H."/>
            <person name="Turgeon B."/>
            <person name="Goodwin S."/>
            <person name="Spatafora J."/>
            <person name="Crous P."/>
            <person name="Grigoriev I."/>
        </authorList>
    </citation>
    <scope>NUCLEOTIDE SEQUENCE</scope>
    <source>
        <strain evidence="2">CBS 125425</strain>
    </source>
</reference>
<protein>
    <submittedName>
        <fullName evidence="2">Uncharacterized protein</fullName>
    </submittedName>
</protein>
<evidence type="ECO:0000313" key="3">
    <source>
        <dbReference type="Proteomes" id="UP000799444"/>
    </source>
</evidence>
<comment type="caution">
    <text evidence="2">The sequence shown here is derived from an EMBL/GenBank/DDBJ whole genome shotgun (WGS) entry which is preliminary data.</text>
</comment>
<feature type="compositionally biased region" description="Basic and acidic residues" evidence="1">
    <location>
        <begin position="1"/>
        <end position="14"/>
    </location>
</feature>
<feature type="region of interest" description="Disordered" evidence="1">
    <location>
        <begin position="1"/>
        <end position="26"/>
    </location>
</feature>
<organism evidence="2 3">
    <name type="scientific">Polyplosphaeria fusca</name>
    <dbReference type="NCBI Taxonomy" id="682080"/>
    <lineage>
        <taxon>Eukaryota</taxon>
        <taxon>Fungi</taxon>
        <taxon>Dikarya</taxon>
        <taxon>Ascomycota</taxon>
        <taxon>Pezizomycotina</taxon>
        <taxon>Dothideomycetes</taxon>
        <taxon>Pleosporomycetidae</taxon>
        <taxon>Pleosporales</taxon>
        <taxon>Tetraplosphaeriaceae</taxon>
        <taxon>Polyplosphaeria</taxon>
    </lineage>
</organism>
<gene>
    <name evidence="2" type="ORF">EJ04DRAFT_451777</name>
</gene>
<evidence type="ECO:0000256" key="1">
    <source>
        <dbReference type="SAM" id="MobiDB-lite"/>
    </source>
</evidence>
<keyword evidence="3" id="KW-1185">Reference proteome</keyword>
<feature type="non-terminal residue" evidence="2">
    <location>
        <position position="106"/>
    </location>
</feature>
<accession>A0A9P4QK84</accession>